<organism evidence="1 2">
    <name type="scientific">Aurantiacibacter rhizosphaerae</name>
    <dbReference type="NCBI Taxonomy" id="2691582"/>
    <lineage>
        <taxon>Bacteria</taxon>
        <taxon>Pseudomonadati</taxon>
        <taxon>Pseudomonadota</taxon>
        <taxon>Alphaproteobacteria</taxon>
        <taxon>Sphingomonadales</taxon>
        <taxon>Erythrobacteraceae</taxon>
        <taxon>Aurantiacibacter</taxon>
    </lineage>
</organism>
<accession>A0A844XA40</accession>
<dbReference type="Proteomes" id="UP000461409">
    <property type="component" value="Unassembled WGS sequence"/>
</dbReference>
<dbReference type="AlphaFoldDB" id="A0A844XA40"/>
<name>A0A844XA40_9SPHN</name>
<dbReference type="EMBL" id="WUBR01000001">
    <property type="protein sequence ID" value="MWV26534.1"/>
    <property type="molecule type" value="Genomic_DNA"/>
</dbReference>
<protein>
    <submittedName>
        <fullName evidence="1">Uncharacterized protein</fullName>
    </submittedName>
</protein>
<reference evidence="1 2" key="1">
    <citation type="submission" date="2019-12" db="EMBL/GenBank/DDBJ databases">
        <authorList>
            <person name="Lee S.D."/>
        </authorList>
    </citation>
    <scope>NUCLEOTIDE SEQUENCE [LARGE SCALE GENOMIC DNA]</scope>
    <source>
        <strain evidence="1 2">GH3-10</strain>
    </source>
</reference>
<evidence type="ECO:0000313" key="2">
    <source>
        <dbReference type="Proteomes" id="UP000461409"/>
    </source>
</evidence>
<reference evidence="1 2" key="2">
    <citation type="submission" date="2020-02" db="EMBL/GenBank/DDBJ databases">
        <title>Erythrobacter dongmakensis sp. nov., isolated from a tidal mudflat.</title>
        <authorList>
            <person name="Kim I.S."/>
        </authorList>
    </citation>
    <scope>NUCLEOTIDE SEQUENCE [LARGE SCALE GENOMIC DNA]</scope>
    <source>
        <strain evidence="1 2">GH3-10</strain>
    </source>
</reference>
<dbReference type="RefSeq" id="WP_160484218.1">
    <property type="nucleotide sequence ID" value="NZ_WUBR01000001.1"/>
</dbReference>
<comment type="caution">
    <text evidence="1">The sequence shown here is derived from an EMBL/GenBank/DDBJ whole genome shotgun (WGS) entry which is preliminary data.</text>
</comment>
<sequence>MADFRFYLERGNRRTRELRVDLPDATVVGLVAKTVARHYAASEIGTGRLHLAQDITVLDCNDAEIGRYPLASFLCIEEA</sequence>
<proteinExistence type="predicted"/>
<gene>
    <name evidence="1" type="ORF">GRF63_01330</name>
</gene>
<keyword evidence="2" id="KW-1185">Reference proteome</keyword>
<evidence type="ECO:0000313" key="1">
    <source>
        <dbReference type="EMBL" id="MWV26534.1"/>
    </source>
</evidence>